<proteinExistence type="inferred from homology"/>
<sequence>MGNTPSSSPLETCLNSVFANNSGAVSYPSNPLYQLTAVKAYNTDIPITPAAVVRPSTTEEVSKVVQCAVASSLKVQARSGGHSYANYCLGGEDGAVVVDLTNFQHFEMDTNTWFAKFGSGTLLGDLTERLYDNGHRAIAHGTCPQVGSGGHLTIGGLGPLSRQYGAALDHVEEIEVVLANGTITRANKQQNGDIFFAMKGAAASFGIITEFVVHTEPAPEDMVAYSYHIELGKKSSFANTFAAWQDIIKDPGLDRKLATQVIIMELGMIISGTYFGTQAEYDALNFEGRLAQNATVSVHTLDNYLGAVTNWAENEALKLIGGIPGPFYSKSLAFKADNLIPFNGIQNLFNYLETAQKGTLAWFVIFDLEGGAINDIPMGETAYAHRDALFYVQTYGVGLITLSDTTRSFLTGINQVIQDAMPGVDFGAYAGYVDPKLENGQQHYWGSNLPRLEQIKAQIDPNDVFHNPQSVRPAQS</sequence>
<dbReference type="GO" id="GO:0071949">
    <property type="term" value="F:FAD binding"/>
    <property type="evidence" value="ECO:0007669"/>
    <property type="project" value="InterPro"/>
</dbReference>
<dbReference type="InterPro" id="IPR050416">
    <property type="entry name" value="FAD-linked_Oxidoreductase"/>
</dbReference>
<dbReference type="EMBL" id="KN824281">
    <property type="protein sequence ID" value="KIM31616.1"/>
    <property type="molecule type" value="Genomic_DNA"/>
</dbReference>
<dbReference type="Proteomes" id="UP000054097">
    <property type="component" value="Unassembled WGS sequence"/>
</dbReference>
<dbReference type="PANTHER" id="PTHR42973">
    <property type="entry name" value="BINDING OXIDOREDUCTASE, PUTATIVE (AFU_ORTHOLOGUE AFUA_1G17690)-RELATED"/>
    <property type="match status" value="1"/>
</dbReference>
<dbReference type="InterPro" id="IPR016169">
    <property type="entry name" value="FAD-bd_PCMH_sub2"/>
</dbReference>
<dbReference type="PROSITE" id="PS00862">
    <property type="entry name" value="OX2_COVAL_FAD"/>
    <property type="match status" value="1"/>
</dbReference>
<evidence type="ECO:0000256" key="4">
    <source>
        <dbReference type="ARBA" id="ARBA00023002"/>
    </source>
</evidence>
<dbReference type="PROSITE" id="PS51387">
    <property type="entry name" value="FAD_PCMH"/>
    <property type="match status" value="1"/>
</dbReference>
<dbReference type="PANTHER" id="PTHR42973:SF17">
    <property type="entry name" value="OXIDASE, PUTATIVE (AFU_ORTHOLOGUE AFUA_6G14340)-RELATED"/>
    <property type="match status" value="1"/>
</dbReference>
<dbReference type="AlphaFoldDB" id="A0A0C3BJJ0"/>
<evidence type="ECO:0000313" key="6">
    <source>
        <dbReference type="EMBL" id="KIM31616.1"/>
    </source>
</evidence>
<dbReference type="InterPro" id="IPR036318">
    <property type="entry name" value="FAD-bd_PCMH-like_sf"/>
</dbReference>
<feature type="domain" description="FAD-binding PCMH-type" evidence="5">
    <location>
        <begin position="45"/>
        <end position="218"/>
    </location>
</feature>
<gene>
    <name evidence="6" type="ORF">M408DRAFT_235662</name>
</gene>
<dbReference type="InterPro" id="IPR006093">
    <property type="entry name" value="Oxy_OxRdtase_FAD_BS"/>
</dbReference>
<dbReference type="Pfam" id="PF01565">
    <property type="entry name" value="FAD_binding_4"/>
    <property type="match status" value="1"/>
</dbReference>
<evidence type="ECO:0000256" key="2">
    <source>
        <dbReference type="ARBA" id="ARBA00022630"/>
    </source>
</evidence>
<keyword evidence="2" id="KW-0285">Flavoprotein</keyword>
<reference evidence="6 7" key="1">
    <citation type="submission" date="2014-04" db="EMBL/GenBank/DDBJ databases">
        <authorList>
            <consortium name="DOE Joint Genome Institute"/>
            <person name="Kuo A."/>
            <person name="Zuccaro A."/>
            <person name="Kohler A."/>
            <person name="Nagy L.G."/>
            <person name="Floudas D."/>
            <person name="Copeland A."/>
            <person name="Barry K.W."/>
            <person name="Cichocki N."/>
            <person name="Veneault-Fourrey C."/>
            <person name="LaButti K."/>
            <person name="Lindquist E.A."/>
            <person name="Lipzen A."/>
            <person name="Lundell T."/>
            <person name="Morin E."/>
            <person name="Murat C."/>
            <person name="Sun H."/>
            <person name="Tunlid A."/>
            <person name="Henrissat B."/>
            <person name="Grigoriev I.V."/>
            <person name="Hibbett D.S."/>
            <person name="Martin F."/>
            <person name="Nordberg H.P."/>
            <person name="Cantor M.N."/>
            <person name="Hua S.X."/>
        </authorList>
    </citation>
    <scope>NUCLEOTIDE SEQUENCE [LARGE SCALE GENOMIC DNA]</scope>
    <source>
        <strain evidence="6 7">MAFF 305830</strain>
    </source>
</reference>
<keyword evidence="3" id="KW-0274">FAD</keyword>
<comment type="similarity">
    <text evidence="1">Belongs to the oxygen-dependent FAD-linked oxidoreductase family.</text>
</comment>
<dbReference type="STRING" id="933852.A0A0C3BJJ0"/>
<dbReference type="OrthoDB" id="415825at2759"/>
<dbReference type="SUPFAM" id="SSF56176">
    <property type="entry name" value="FAD-binding/transporter-associated domain-like"/>
    <property type="match status" value="1"/>
</dbReference>
<dbReference type="InterPro" id="IPR006094">
    <property type="entry name" value="Oxid_FAD_bind_N"/>
</dbReference>
<organism evidence="6 7">
    <name type="scientific">Serendipita vermifera MAFF 305830</name>
    <dbReference type="NCBI Taxonomy" id="933852"/>
    <lineage>
        <taxon>Eukaryota</taxon>
        <taxon>Fungi</taxon>
        <taxon>Dikarya</taxon>
        <taxon>Basidiomycota</taxon>
        <taxon>Agaricomycotina</taxon>
        <taxon>Agaricomycetes</taxon>
        <taxon>Sebacinales</taxon>
        <taxon>Serendipitaceae</taxon>
        <taxon>Serendipita</taxon>
    </lineage>
</organism>
<keyword evidence="4" id="KW-0560">Oxidoreductase</keyword>
<evidence type="ECO:0000259" key="5">
    <source>
        <dbReference type="PROSITE" id="PS51387"/>
    </source>
</evidence>
<reference evidence="7" key="2">
    <citation type="submission" date="2015-01" db="EMBL/GenBank/DDBJ databases">
        <title>Evolutionary Origins and Diversification of the Mycorrhizal Mutualists.</title>
        <authorList>
            <consortium name="DOE Joint Genome Institute"/>
            <consortium name="Mycorrhizal Genomics Consortium"/>
            <person name="Kohler A."/>
            <person name="Kuo A."/>
            <person name="Nagy L.G."/>
            <person name="Floudas D."/>
            <person name="Copeland A."/>
            <person name="Barry K.W."/>
            <person name="Cichocki N."/>
            <person name="Veneault-Fourrey C."/>
            <person name="LaButti K."/>
            <person name="Lindquist E.A."/>
            <person name="Lipzen A."/>
            <person name="Lundell T."/>
            <person name="Morin E."/>
            <person name="Murat C."/>
            <person name="Riley R."/>
            <person name="Ohm R."/>
            <person name="Sun H."/>
            <person name="Tunlid A."/>
            <person name="Henrissat B."/>
            <person name="Grigoriev I.V."/>
            <person name="Hibbett D.S."/>
            <person name="Martin F."/>
        </authorList>
    </citation>
    <scope>NUCLEOTIDE SEQUENCE [LARGE SCALE GENOMIC DNA]</scope>
    <source>
        <strain evidence="7">MAFF 305830</strain>
    </source>
</reference>
<evidence type="ECO:0000256" key="1">
    <source>
        <dbReference type="ARBA" id="ARBA00005466"/>
    </source>
</evidence>
<dbReference type="GO" id="GO:0016491">
    <property type="term" value="F:oxidoreductase activity"/>
    <property type="evidence" value="ECO:0007669"/>
    <property type="project" value="UniProtKB-KW"/>
</dbReference>
<protein>
    <submittedName>
        <fullName evidence="6">Glucooligosaccharide oxidase</fullName>
    </submittedName>
</protein>
<dbReference type="Gene3D" id="3.40.462.20">
    <property type="match status" value="1"/>
</dbReference>
<dbReference type="HOGENOM" id="CLU_018354_10_1_1"/>
<accession>A0A0C3BJJ0</accession>
<dbReference type="Gene3D" id="3.30.465.10">
    <property type="match status" value="1"/>
</dbReference>
<keyword evidence="7" id="KW-1185">Reference proteome</keyword>
<dbReference type="Pfam" id="PF08031">
    <property type="entry name" value="BBE"/>
    <property type="match status" value="1"/>
</dbReference>
<evidence type="ECO:0000313" key="7">
    <source>
        <dbReference type="Proteomes" id="UP000054097"/>
    </source>
</evidence>
<evidence type="ECO:0000256" key="3">
    <source>
        <dbReference type="ARBA" id="ARBA00022827"/>
    </source>
</evidence>
<name>A0A0C3BJJ0_SERVB</name>
<dbReference type="InterPro" id="IPR016166">
    <property type="entry name" value="FAD-bd_PCMH"/>
</dbReference>
<dbReference type="InterPro" id="IPR012951">
    <property type="entry name" value="BBE"/>
</dbReference>